<dbReference type="GO" id="GO:0006270">
    <property type="term" value="P:DNA replication initiation"/>
    <property type="evidence" value="ECO:0007669"/>
    <property type="project" value="TreeGrafter"/>
</dbReference>
<dbReference type="OrthoDB" id="1926878at2759"/>
<keyword evidence="7" id="KW-0460">Magnesium</keyword>
<evidence type="ECO:0000259" key="12">
    <source>
        <dbReference type="PROSITE" id="PS51038"/>
    </source>
</evidence>
<organism evidence="13 14">
    <name type="scientific">Antrodiella citrinella</name>
    <dbReference type="NCBI Taxonomy" id="2447956"/>
    <lineage>
        <taxon>Eukaryota</taxon>
        <taxon>Fungi</taxon>
        <taxon>Dikarya</taxon>
        <taxon>Basidiomycota</taxon>
        <taxon>Agaricomycotina</taxon>
        <taxon>Agaricomycetes</taxon>
        <taxon>Polyporales</taxon>
        <taxon>Steccherinaceae</taxon>
        <taxon>Antrodiella</taxon>
    </lineage>
</organism>
<accession>A0A4S4MTH7</accession>
<dbReference type="InterPro" id="IPR054425">
    <property type="entry name" value="Cdc6_ORC1-like_ATPase_lid"/>
</dbReference>
<evidence type="ECO:0000256" key="6">
    <source>
        <dbReference type="ARBA" id="ARBA00022840"/>
    </source>
</evidence>
<evidence type="ECO:0000256" key="9">
    <source>
        <dbReference type="ARBA" id="ARBA00023242"/>
    </source>
</evidence>
<dbReference type="Gene3D" id="1.10.8.60">
    <property type="match status" value="1"/>
</dbReference>
<feature type="region of interest" description="Disordered" evidence="11">
    <location>
        <begin position="247"/>
        <end position="388"/>
    </location>
</feature>
<dbReference type="GO" id="GO:0003688">
    <property type="term" value="F:DNA replication origin binding"/>
    <property type="evidence" value="ECO:0007669"/>
    <property type="project" value="TreeGrafter"/>
</dbReference>
<evidence type="ECO:0000313" key="13">
    <source>
        <dbReference type="EMBL" id="THH29479.1"/>
    </source>
</evidence>
<keyword evidence="5 10" id="KW-0547">Nucleotide-binding</keyword>
<comment type="caution">
    <text evidence="13">The sequence shown here is derived from an EMBL/GenBank/DDBJ whole genome shotgun (WGS) entry which is preliminary data.</text>
</comment>
<dbReference type="FunFam" id="3.40.50.300:FF:000199">
    <property type="entry name" value="Origin recognition complex subunit 1"/>
    <property type="match status" value="1"/>
</dbReference>
<dbReference type="SMART" id="SM00439">
    <property type="entry name" value="BAH"/>
    <property type="match status" value="1"/>
</dbReference>
<dbReference type="CDD" id="cd04370">
    <property type="entry name" value="BAH"/>
    <property type="match status" value="1"/>
</dbReference>
<dbReference type="GO" id="GO:0003682">
    <property type="term" value="F:chromatin binding"/>
    <property type="evidence" value="ECO:0007669"/>
    <property type="project" value="InterPro"/>
</dbReference>
<evidence type="ECO:0000256" key="5">
    <source>
        <dbReference type="ARBA" id="ARBA00022741"/>
    </source>
</evidence>
<dbReference type="InterPro" id="IPR050311">
    <property type="entry name" value="ORC1/CDC6"/>
</dbReference>
<dbReference type="EMBL" id="SGPM01000122">
    <property type="protein sequence ID" value="THH29479.1"/>
    <property type="molecule type" value="Genomic_DNA"/>
</dbReference>
<name>A0A4S4MTH7_9APHY</name>
<evidence type="ECO:0000256" key="8">
    <source>
        <dbReference type="ARBA" id="ARBA00023125"/>
    </source>
</evidence>
<dbReference type="GO" id="GO:0016887">
    <property type="term" value="F:ATP hydrolysis activity"/>
    <property type="evidence" value="ECO:0007669"/>
    <property type="project" value="InterPro"/>
</dbReference>
<evidence type="ECO:0000256" key="11">
    <source>
        <dbReference type="SAM" id="MobiDB-lite"/>
    </source>
</evidence>
<dbReference type="Gene3D" id="3.40.50.300">
    <property type="entry name" value="P-loop containing nucleotide triphosphate hydrolases"/>
    <property type="match status" value="1"/>
</dbReference>
<feature type="compositionally biased region" description="Acidic residues" evidence="11">
    <location>
        <begin position="313"/>
        <end position="332"/>
    </location>
</feature>
<feature type="domain" description="BAH" evidence="12">
    <location>
        <begin position="101"/>
        <end position="237"/>
    </location>
</feature>
<proteinExistence type="inferred from homology"/>
<dbReference type="GO" id="GO:0033314">
    <property type="term" value="P:mitotic DNA replication checkpoint signaling"/>
    <property type="evidence" value="ECO:0007669"/>
    <property type="project" value="TreeGrafter"/>
</dbReference>
<feature type="region of interest" description="Disordered" evidence="11">
    <location>
        <begin position="1"/>
        <end position="36"/>
    </location>
</feature>
<feature type="compositionally biased region" description="Basic residues" evidence="11">
    <location>
        <begin position="365"/>
        <end position="377"/>
    </location>
</feature>
<comment type="similarity">
    <text evidence="2 10">Belongs to the ORC1 family.</text>
</comment>
<keyword evidence="8 10" id="KW-0238">DNA-binding</keyword>
<dbReference type="Proteomes" id="UP000308730">
    <property type="component" value="Unassembled WGS sequence"/>
</dbReference>
<comment type="subcellular location">
    <subcellularLocation>
        <location evidence="1 10">Nucleus</location>
    </subcellularLocation>
</comment>
<dbReference type="Pfam" id="PF00004">
    <property type="entry name" value="AAA"/>
    <property type="match status" value="1"/>
</dbReference>
<feature type="compositionally biased region" description="Basic residues" evidence="11">
    <location>
        <begin position="338"/>
        <end position="353"/>
    </location>
</feature>
<feature type="compositionally biased region" description="Low complexity" evidence="11">
    <location>
        <begin position="20"/>
        <end position="33"/>
    </location>
</feature>
<sequence>MTVDTPITPRRRSKRGQPIVSAPVAVSSGPSDVTPSDVVYTRSTHPDDLLDAEVESLRDGELELDDLETRFYRSYTLSQKITKVRGKSNRRKTQEAIDEEDTYRVGDTVRVYVSTRQPSVGVIVAIWSVVGEDVQPVLRLKVHWFTRPLELPGIRAKRSYYENEVYYSLSSTATVPVSSIKDRCSVHSIPEGSVPSTSSLGDKMEAFEVEDAPFEDGRTFCCRSAISSQHGLYYEFTWEEHRAEALATPEEEYGSGTSWDLVPKEPVKSKKKDESDTMRKKRRLGPIREVDEEEEGSAVGDGEYRDESVQSSDSDEPEVVASEEEAFGEEEDIPRTPSGKRKRAPSTPRRKRTSALAAPTPHSKAALRARANRKRIAVRPLPPDRSTDISLHLESLPQDPWLRAMHVLHVASRPEALPCRDEEYRKVLRSVEELVDEGSGGCVYISGVPGTGKTATVHAVVRELKRMAEHNEGNPFTYVEINGLRIPDPSAAYGLLWEAVSGHDAAKEGHLKVSSKEALKQLSKHFSTGGAGPSGHACVVLMDELDQLMTSKQDVVYNFFNWPTLIGSRLVVLAVANTMDLPERVMTGRVRSRLGMTRINFQPYTTPQLEQIVKARLASSREGLPSDCPNVMTPDGIKFASMKVSSISGDARRVLDICRRTVELVQPRSKTAGTEDVKQVIKDMQNSPTAAYIRDLSFHERLMLAAMLRCIRKEGVEEIRWGDLQHQHQVYLNLLCGTADSLRKPSPGELALVLGSLAASRAILYEEGAIVAKKGPDERRVVLNLEHAEVERVLGEVGGIKWKNTLNI</sequence>
<keyword evidence="3 10" id="KW-0235">DNA replication</keyword>
<dbReference type="Gene3D" id="2.30.30.490">
    <property type="match status" value="1"/>
</dbReference>
<evidence type="ECO:0000313" key="14">
    <source>
        <dbReference type="Proteomes" id="UP000308730"/>
    </source>
</evidence>
<dbReference type="CDD" id="cd00009">
    <property type="entry name" value="AAA"/>
    <property type="match status" value="1"/>
</dbReference>
<evidence type="ECO:0000256" key="1">
    <source>
        <dbReference type="ARBA" id="ARBA00004123"/>
    </source>
</evidence>
<protein>
    <recommendedName>
        <fullName evidence="10">Origin recognition complex subunit 1</fullName>
    </recommendedName>
</protein>
<dbReference type="GO" id="GO:0046872">
    <property type="term" value="F:metal ion binding"/>
    <property type="evidence" value="ECO:0007669"/>
    <property type="project" value="UniProtKB-KW"/>
</dbReference>
<dbReference type="GO" id="GO:0005664">
    <property type="term" value="C:nuclear origin of replication recognition complex"/>
    <property type="evidence" value="ECO:0007669"/>
    <property type="project" value="TreeGrafter"/>
</dbReference>
<comment type="subunit">
    <text evidence="10">ORC is composed of six subunits.</text>
</comment>
<keyword evidence="9 10" id="KW-0539">Nucleus</keyword>
<keyword evidence="14" id="KW-1185">Reference proteome</keyword>
<gene>
    <name evidence="13" type="ORF">EUX98_g4706</name>
</gene>
<dbReference type="PANTHER" id="PTHR10763:SF23">
    <property type="entry name" value="ORIGIN RECOGNITION COMPLEX SUBUNIT 1"/>
    <property type="match status" value="1"/>
</dbReference>
<dbReference type="InterPro" id="IPR003959">
    <property type="entry name" value="ATPase_AAA_core"/>
</dbReference>
<dbReference type="GO" id="GO:0005524">
    <property type="term" value="F:ATP binding"/>
    <property type="evidence" value="ECO:0007669"/>
    <property type="project" value="UniProtKB-KW"/>
</dbReference>
<dbReference type="PANTHER" id="PTHR10763">
    <property type="entry name" value="CELL DIVISION CONTROL PROTEIN 6-RELATED"/>
    <property type="match status" value="1"/>
</dbReference>
<dbReference type="SUPFAM" id="SSF52540">
    <property type="entry name" value="P-loop containing nucleoside triphosphate hydrolases"/>
    <property type="match status" value="1"/>
</dbReference>
<dbReference type="AlphaFoldDB" id="A0A4S4MTH7"/>
<reference evidence="13 14" key="1">
    <citation type="submission" date="2019-02" db="EMBL/GenBank/DDBJ databases">
        <title>Genome sequencing of the rare red list fungi Antrodiella citrinella (Flaviporus citrinellus).</title>
        <authorList>
            <person name="Buettner E."/>
            <person name="Kellner H."/>
        </authorList>
    </citation>
    <scope>NUCLEOTIDE SEQUENCE [LARGE SCALE GENOMIC DNA]</scope>
    <source>
        <strain evidence="13 14">DSM 108506</strain>
    </source>
</reference>
<keyword evidence="4" id="KW-0479">Metal-binding</keyword>
<evidence type="ECO:0000256" key="3">
    <source>
        <dbReference type="ARBA" id="ARBA00022705"/>
    </source>
</evidence>
<evidence type="ECO:0000256" key="7">
    <source>
        <dbReference type="ARBA" id="ARBA00022842"/>
    </source>
</evidence>
<dbReference type="Pfam" id="PF01426">
    <property type="entry name" value="BAH"/>
    <property type="match status" value="1"/>
</dbReference>
<evidence type="ECO:0000256" key="10">
    <source>
        <dbReference type="RuleBase" id="RU365058"/>
    </source>
</evidence>
<dbReference type="PROSITE" id="PS51038">
    <property type="entry name" value="BAH"/>
    <property type="match status" value="1"/>
</dbReference>
<evidence type="ECO:0000256" key="2">
    <source>
        <dbReference type="ARBA" id="ARBA00008398"/>
    </source>
</evidence>
<feature type="compositionally biased region" description="Basic and acidic residues" evidence="11">
    <location>
        <begin position="262"/>
        <end position="278"/>
    </location>
</feature>
<dbReference type="InterPro" id="IPR001025">
    <property type="entry name" value="BAH_dom"/>
</dbReference>
<dbReference type="Pfam" id="PF22606">
    <property type="entry name" value="Cdc6-ORC-like_ATPase_lid"/>
    <property type="match status" value="1"/>
</dbReference>
<evidence type="ECO:0000256" key="4">
    <source>
        <dbReference type="ARBA" id="ARBA00022723"/>
    </source>
</evidence>
<dbReference type="SMART" id="SM00382">
    <property type="entry name" value="AAA"/>
    <property type="match status" value="1"/>
</dbReference>
<dbReference type="InterPro" id="IPR043151">
    <property type="entry name" value="BAH_sf"/>
</dbReference>
<keyword evidence="6 10" id="KW-0067">ATP-binding</keyword>
<comment type="function">
    <text evidence="10">Component of the origin recognition complex (ORC) that binds origins of replication. DNA-binding is ATP-dependent, however specific DNA sequences that define origins of replication have not been identified so far. ORC is required to assemble the pre-replication complex necessary to initiate DNA replication.</text>
</comment>
<dbReference type="InterPro" id="IPR027417">
    <property type="entry name" value="P-loop_NTPase"/>
</dbReference>
<dbReference type="InterPro" id="IPR003593">
    <property type="entry name" value="AAA+_ATPase"/>
</dbReference>